<sequence>MIMSNDSKFRLVQDYLSIHKDKDVEPIWIPAVWNECQYERVLFEKDGEICVHPYDFMTEHLKYVDKLSWRYLLKERTNLDDSAIYSSLIRYSTAWDYNHDGTIESGTFLRFLILLPLLKKMGINILYMLPVNQYSKLNLKGDIGSPYAVQSLFHLDQNLHDSLLDGMEEFTIHDELSALVEACHLLDIKTVVDFIPRVTAKNSAFINEHPEWVYWIKMDELEGFAPPPIPELGFFEECTPDKLEMVYQSQETAAFLRKFSLPPNELHPILWQQLKERADRTGEEILTLVEREMGITTAPAHSDWINDVQPIWTDITFLRLYKDFSPQVRHLISPDQAPYVLFDTIKCNDYPGEEPNLELWDVLEEAVRFNLEKYGIDGFRIDIGHVLPTPLLTRIFNTIKQLNPNAILISEDLFNRNHKKAASTGYNIMLGSGWNVMTQITKENLVSFLEELPELNIHVFACAETADTPRITSRGGIDVARMIAVFNQFLPNAIPYVTTGYEMNEEQPLNCGLGDNTNGEEISRAFFNVMQINWTNPAPMLPLLTELSEFKKDWRQLVQPENFFVAQSPEGTVLYGYMHGDRTLLCCFNLSADTSCQVDLKAAVPGRYPMSVTLDSSSTDSSVGQVFESLLLAPNQALVLVNNHRQVS</sequence>
<comment type="caution">
    <text evidence="1">The sequence shown here is derived from an EMBL/GenBank/DDBJ whole genome shotgun (WGS) entry which is preliminary data.</text>
</comment>
<dbReference type="PANTHER" id="PTHR10357:SF179">
    <property type="entry name" value="NEUTRAL AND BASIC AMINO ACID TRANSPORT PROTEIN RBAT"/>
    <property type="match status" value="1"/>
</dbReference>
<evidence type="ECO:0000313" key="2">
    <source>
        <dbReference type="Proteomes" id="UP000187439"/>
    </source>
</evidence>
<dbReference type="SUPFAM" id="SSF51445">
    <property type="entry name" value="(Trans)glycosidases"/>
    <property type="match status" value="1"/>
</dbReference>
<dbReference type="GO" id="GO:0004556">
    <property type="term" value="F:alpha-amylase activity"/>
    <property type="evidence" value="ECO:0007669"/>
    <property type="project" value="TreeGrafter"/>
</dbReference>
<gene>
    <name evidence="1" type="ORF">BSK52_20025</name>
</gene>
<name>A0A1R0XSQ4_9BACL</name>
<accession>A0A1R0XSQ4</accession>
<protein>
    <submittedName>
        <fullName evidence="1">Alpha-amylase</fullName>
    </submittedName>
</protein>
<dbReference type="PANTHER" id="PTHR10357">
    <property type="entry name" value="ALPHA-AMYLASE FAMILY MEMBER"/>
    <property type="match status" value="1"/>
</dbReference>
<dbReference type="InterPro" id="IPR017853">
    <property type="entry name" value="GH"/>
</dbReference>
<evidence type="ECO:0000313" key="1">
    <source>
        <dbReference type="EMBL" id="OMD38193.1"/>
    </source>
</evidence>
<dbReference type="Gene3D" id="3.20.20.80">
    <property type="entry name" value="Glycosidases"/>
    <property type="match status" value="1"/>
</dbReference>
<dbReference type="Proteomes" id="UP000187439">
    <property type="component" value="Unassembled WGS sequence"/>
</dbReference>
<organism evidence="1 2">
    <name type="scientific">Paenibacillus odorifer</name>
    <dbReference type="NCBI Taxonomy" id="189426"/>
    <lineage>
        <taxon>Bacteria</taxon>
        <taxon>Bacillati</taxon>
        <taxon>Bacillota</taxon>
        <taxon>Bacilli</taxon>
        <taxon>Bacillales</taxon>
        <taxon>Paenibacillaceae</taxon>
        <taxon>Paenibacillus</taxon>
    </lineage>
</organism>
<dbReference type="EMBL" id="MPTC01000019">
    <property type="protein sequence ID" value="OMD38193.1"/>
    <property type="molecule type" value="Genomic_DNA"/>
</dbReference>
<proteinExistence type="predicted"/>
<dbReference type="GO" id="GO:0009313">
    <property type="term" value="P:oligosaccharide catabolic process"/>
    <property type="evidence" value="ECO:0007669"/>
    <property type="project" value="TreeGrafter"/>
</dbReference>
<dbReference type="AlphaFoldDB" id="A0A1R0XSQ4"/>
<reference evidence="1 2" key="1">
    <citation type="submission" date="2016-10" db="EMBL/GenBank/DDBJ databases">
        <title>Paenibacillus species isolates.</title>
        <authorList>
            <person name="Beno S.M."/>
        </authorList>
    </citation>
    <scope>NUCLEOTIDE SEQUENCE [LARGE SCALE GENOMIC DNA]</scope>
    <source>
        <strain evidence="1 2">FSL H7-0710</strain>
    </source>
</reference>